<dbReference type="EMBL" id="ABOX02000048">
    <property type="protein sequence ID" value="EEF58171.1"/>
    <property type="molecule type" value="Genomic_DNA"/>
</dbReference>
<dbReference type="Proteomes" id="UP000003688">
    <property type="component" value="Unassembled WGS sequence"/>
</dbReference>
<dbReference type="RefSeq" id="WP_007417784.1">
    <property type="nucleotide sequence ID" value="NZ_ABOX02000048.1"/>
</dbReference>
<reference evidence="2 3" key="1">
    <citation type="journal article" date="2011" name="J. Bacteriol.">
        <title>Genome sequence of 'Pedosphaera parvula' Ellin514, an aerobic Verrucomicrobial isolate from pasture soil.</title>
        <authorList>
            <person name="Kant R."/>
            <person name="van Passel M.W."/>
            <person name="Sangwan P."/>
            <person name="Palva A."/>
            <person name="Lucas S."/>
            <person name="Copeland A."/>
            <person name="Lapidus A."/>
            <person name="Glavina Del Rio T."/>
            <person name="Dalin E."/>
            <person name="Tice H."/>
            <person name="Bruce D."/>
            <person name="Goodwin L."/>
            <person name="Pitluck S."/>
            <person name="Chertkov O."/>
            <person name="Larimer F.W."/>
            <person name="Land M.L."/>
            <person name="Hauser L."/>
            <person name="Brettin T.S."/>
            <person name="Detter J.C."/>
            <person name="Han S."/>
            <person name="de Vos W.M."/>
            <person name="Janssen P.H."/>
            <person name="Smidt H."/>
        </authorList>
    </citation>
    <scope>NUCLEOTIDE SEQUENCE [LARGE SCALE GENOMIC DNA]</scope>
    <source>
        <strain evidence="2 3">Ellin514</strain>
    </source>
</reference>
<evidence type="ECO:0000313" key="2">
    <source>
        <dbReference type="EMBL" id="EEF58171.1"/>
    </source>
</evidence>
<keyword evidence="3" id="KW-1185">Reference proteome</keyword>
<protein>
    <submittedName>
        <fullName evidence="2">Uncharacterized protein</fullName>
    </submittedName>
</protein>
<proteinExistence type="predicted"/>
<gene>
    <name evidence="2" type="ORF">Cflav_PD1371</name>
</gene>
<feature type="region of interest" description="Disordered" evidence="1">
    <location>
        <begin position="63"/>
        <end position="98"/>
    </location>
</feature>
<dbReference type="STRING" id="320771.Cflav_PD1371"/>
<organism evidence="2 3">
    <name type="scientific">Pedosphaera parvula (strain Ellin514)</name>
    <dbReference type="NCBI Taxonomy" id="320771"/>
    <lineage>
        <taxon>Bacteria</taxon>
        <taxon>Pseudomonadati</taxon>
        <taxon>Verrucomicrobiota</taxon>
        <taxon>Pedosphaerae</taxon>
        <taxon>Pedosphaerales</taxon>
        <taxon>Pedosphaeraceae</taxon>
        <taxon>Pedosphaera</taxon>
    </lineage>
</organism>
<dbReference type="AlphaFoldDB" id="B9XPP8"/>
<evidence type="ECO:0000313" key="3">
    <source>
        <dbReference type="Proteomes" id="UP000003688"/>
    </source>
</evidence>
<evidence type="ECO:0000256" key="1">
    <source>
        <dbReference type="SAM" id="MobiDB-lite"/>
    </source>
</evidence>
<feature type="compositionally biased region" description="Polar residues" evidence="1">
    <location>
        <begin position="86"/>
        <end position="98"/>
    </location>
</feature>
<accession>B9XPP8</accession>
<sequence precursor="true">MKNNQFAAVLAGLLLVSTLITCFQIFRYTFAVIKARSLQPRLIAVNSSRNLVQSLINDTLEYSKRNPNPDMNHLLQQVFPEGHPTLGTSTTPSKPATK</sequence>
<comment type="caution">
    <text evidence="2">The sequence shown here is derived from an EMBL/GenBank/DDBJ whole genome shotgun (WGS) entry which is preliminary data.</text>
</comment>
<name>B9XPP8_PEDPL</name>